<name>A0ABU5M4C3_RAOPL</name>
<sequence length="33" mass="4055">LQGWEVKTMSVERRRTGLFWSREAYLFVLERPL</sequence>
<keyword evidence="2" id="KW-1185">Reference proteome</keyword>
<feature type="non-terminal residue" evidence="1">
    <location>
        <position position="1"/>
    </location>
</feature>
<comment type="caution">
    <text evidence="1">The sequence shown here is derived from an EMBL/GenBank/DDBJ whole genome shotgun (WGS) entry which is preliminary data.</text>
</comment>
<proteinExistence type="predicted"/>
<evidence type="ECO:0000313" key="2">
    <source>
        <dbReference type="Proteomes" id="UP001293169"/>
    </source>
</evidence>
<protein>
    <submittedName>
        <fullName evidence="1">DUF4177 domain-containing protein</fullName>
    </submittedName>
</protein>
<accession>A0ABU5M4C3</accession>
<gene>
    <name evidence="1" type="ORF">U5E74_15565</name>
</gene>
<organism evidence="1 2">
    <name type="scientific">Raoultella planticola</name>
    <name type="common">Klebsiella planticola</name>
    <dbReference type="NCBI Taxonomy" id="575"/>
    <lineage>
        <taxon>Bacteria</taxon>
        <taxon>Pseudomonadati</taxon>
        <taxon>Pseudomonadota</taxon>
        <taxon>Gammaproteobacteria</taxon>
        <taxon>Enterobacterales</taxon>
        <taxon>Enterobacteriaceae</taxon>
        <taxon>Klebsiella/Raoultella group</taxon>
        <taxon>Raoultella</taxon>
    </lineage>
</organism>
<dbReference type="Proteomes" id="UP001293169">
    <property type="component" value="Unassembled WGS sequence"/>
</dbReference>
<dbReference type="EMBL" id="JAXUDK010000010">
    <property type="protein sequence ID" value="MDZ7467057.1"/>
    <property type="molecule type" value="Genomic_DNA"/>
</dbReference>
<evidence type="ECO:0000313" key="1">
    <source>
        <dbReference type="EMBL" id="MDZ7467057.1"/>
    </source>
</evidence>
<reference evidence="1 2" key="1">
    <citation type="submission" date="2023-12" db="EMBL/GenBank/DDBJ databases">
        <title>N/s.</title>
        <authorList>
            <person name="Dale J."/>
        </authorList>
    </citation>
    <scope>NUCLEOTIDE SEQUENCE [LARGE SCALE GENOMIC DNA]</scope>
    <source>
        <strain evidence="1 2">2023EL-01226</strain>
    </source>
</reference>